<dbReference type="Proteomes" id="UP000530268">
    <property type="component" value="Unassembled WGS sequence"/>
</dbReference>
<dbReference type="EMBL" id="JACIEI010000021">
    <property type="protein sequence ID" value="MBB3995892.1"/>
    <property type="molecule type" value="Genomic_DNA"/>
</dbReference>
<keyword evidence="3" id="KW-0479">Metal-binding</keyword>
<proteinExistence type="inferred from homology"/>
<feature type="binding site" evidence="3">
    <location>
        <position position="98"/>
    </location>
    <ligand>
        <name>substrate</name>
    </ligand>
</feature>
<dbReference type="GO" id="GO:0004341">
    <property type="term" value="F:gluconolactonase activity"/>
    <property type="evidence" value="ECO:0007669"/>
    <property type="project" value="TreeGrafter"/>
</dbReference>
<evidence type="ECO:0000313" key="6">
    <source>
        <dbReference type="Proteomes" id="UP000530268"/>
    </source>
</evidence>
<dbReference type="InterPro" id="IPR005511">
    <property type="entry name" value="SMP-30"/>
</dbReference>
<dbReference type="GO" id="GO:0019853">
    <property type="term" value="P:L-ascorbic acid biosynthetic process"/>
    <property type="evidence" value="ECO:0007669"/>
    <property type="project" value="TreeGrafter"/>
</dbReference>
<dbReference type="RefSeq" id="WP_184568126.1">
    <property type="nucleotide sequence ID" value="NZ_JACIEI010000021.1"/>
</dbReference>
<dbReference type="InterPro" id="IPR011042">
    <property type="entry name" value="6-blade_b-propeller_TolB-like"/>
</dbReference>
<dbReference type="SUPFAM" id="SSF63829">
    <property type="entry name" value="Calcium-dependent phosphotriesterase"/>
    <property type="match status" value="1"/>
</dbReference>
<feature type="active site" description="Proton donor/acceptor" evidence="2">
    <location>
        <position position="193"/>
    </location>
</feature>
<dbReference type="InterPro" id="IPR013658">
    <property type="entry name" value="SGL"/>
</dbReference>
<comment type="similarity">
    <text evidence="1">Belongs to the SMP-30/CGR1 family.</text>
</comment>
<feature type="binding site" evidence="3">
    <location>
        <position position="15"/>
    </location>
    <ligand>
        <name>a divalent metal cation</name>
        <dbReference type="ChEBI" id="CHEBI:60240"/>
    </ligand>
</feature>
<gene>
    <name evidence="5" type="ORF">GGR95_003558</name>
</gene>
<feature type="binding site" evidence="3">
    <location>
        <position position="143"/>
    </location>
    <ligand>
        <name>a divalent metal cation</name>
        <dbReference type="ChEBI" id="CHEBI:60240"/>
    </ligand>
</feature>
<name>A0A7W6EB00_9RHOB</name>
<organism evidence="5 6">
    <name type="scientific">Sulfitobacter undariae</name>
    <dbReference type="NCBI Taxonomy" id="1563671"/>
    <lineage>
        <taxon>Bacteria</taxon>
        <taxon>Pseudomonadati</taxon>
        <taxon>Pseudomonadota</taxon>
        <taxon>Alphaproteobacteria</taxon>
        <taxon>Rhodobacterales</taxon>
        <taxon>Roseobacteraceae</taxon>
        <taxon>Sulfitobacter</taxon>
    </lineage>
</organism>
<dbReference type="GO" id="GO:0005509">
    <property type="term" value="F:calcium ion binding"/>
    <property type="evidence" value="ECO:0007669"/>
    <property type="project" value="TreeGrafter"/>
</dbReference>
<sequence length="287" mass="31326">MTAQAFDTRACDLGEGPLWHPLRKELFWFDITGRRMLSRKETQTQEWQFEEMHSAAGWIDSDTLLLASETGLWRFDLGNGTRNLICHLEKDNVVTRSNDGRADPQGGFWIGTMGKKAETGAGSIWRWYRGTLRQLFTSITIPNAISFAPDGKSACFCDTVSKQVMRVALDAEGWPAGKPEMYLDLVAEGLNPDGAVIDATGAIWIAQWGAARAACYGADGAFIRAIDVPAPHASCPAFGGPDLQTIFVTTARQGMTPEQHIAAPHSGQTFMAPSGVRGQAEHQVLID</sequence>
<evidence type="ECO:0000313" key="5">
    <source>
        <dbReference type="EMBL" id="MBB3995892.1"/>
    </source>
</evidence>
<dbReference type="Gene3D" id="2.120.10.30">
    <property type="entry name" value="TolB, C-terminal domain"/>
    <property type="match status" value="1"/>
</dbReference>
<evidence type="ECO:0000256" key="3">
    <source>
        <dbReference type="PIRSR" id="PIRSR605511-2"/>
    </source>
</evidence>
<evidence type="ECO:0000256" key="2">
    <source>
        <dbReference type="PIRSR" id="PIRSR605511-1"/>
    </source>
</evidence>
<dbReference type="PANTHER" id="PTHR10907:SF47">
    <property type="entry name" value="REGUCALCIN"/>
    <property type="match status" value="1"/>
</dbReference>
<keyword evidence="6" id="KW-1185">Reference proteome</keyword>
<comment type="cofactor">
    <cofactor evidence="3">
        <name>Zn(2+)</name>
        <dbReference type="ChEBI" id="CHEBI:29105"/>
    </cofactor>
    <text evidence="3">Binds 1 divalent metal cation per subunit.</text>
</comment>
<comment type="caution">
    <text evidence="5">The sequence shown here is derived from an EMBL/GenBank/DDBJ whole genome shotgun (WGS) entry which is preliminary data.</text>
</comment>
<dbReference type="PANTHER" id="PTHR10907">
    <property type="entry name" value="REGUCALCIN"/>
    <property type="match status" value="1"/>
</dbReference>
<keyword evidence="3" id="KW-0862">Zinc</keyword>
<feature type="binding site" evidence="3">
    <location>
        <position position="96"/>
    </location>
    <ligand>
        <name>substrate</name>
    </ligand>
</feature>
<reference evidence="5 6" key="1">
    <citation type="submission" date="2020-08" db="EMBL/GenBank/DDBJ databases">
        <title>Genomic Encyclopedia of Type Strains, Phase IV (KMG-IV): sequencing the most valuable type-strain genomes for metagenomic binning, comparative biology and taxonomic classification.</title>
        <authorList>
            <person name="Goeker M."/>
        </authorList>
    </citation>
    <scope>NUCLEOTIDE SEQUENCE [LARGE SCALE GENOMIC DNA]</scope>
    <source>
        <strain evidence="5 6">DSM 102234</strain>
    </source>
</reference>
<feature type="binding site" evidence="3">
    <location>
        <position position="193"/>
    </location>
    <ligand>
        <name>a divalent metal cation</name>
        <dbReference type="ChEBI" id="CHEBI:60240"/>
    </ligand>
</feature>
<feature type="domain" description="SMP-30/Gluconolactonase/LRE-like region" evidence="4">
    <location>
        <begin position="13"/>
        <end position="252"/>
    </location>
</feature>
<accession>A0A7W6EB00</accession>
<evidence type="ECO:0000256" key="1">
    <source>
        <dbReference type="ARBA" id="ARBA00008853"/>
    </source>
</evidence>
<evidence type="ECO:0000259" key="4">
    <source>
        <dbReference type="Pfam" id="PF08450"/>
    </source>
</evidence>
<protein>
    <submittedName>
        <fullName evidence="5">Sugar lactone lactonase YvrE</fullName>
    </submittedName>
</protein>
<dbReference type="Pfam" id="PF08450">
    <property type="entry name" value="SGL"/>
    <property type="match status" value="1"/>
</dbReference>
<dbReference type="PRINTS" id="PR01790">
    <property type="entry name" value="SMP30FAMILY"/>
</dbReference>
<dbReference type="AlphaFoldDB" id="A0A7W6EB00"/>